<evidence type="ECO:0000313" key="2">
    <source>
        <dbReference type="Proteomes" id="UP000235392"/>
    </source>
</evidence>
<gene>
    <name evidence="1" type="ORF">PCASD_11938</name>
</gene>
<reference evidence="1 2" key="1">
    <citation type="submission" date="2017-11" db="EMBL/GenBank/DDBJ databases">
        <title>De novo assembly and phasing of dikaryotic genomes from two isolates of Puccinia coronata f. sp. avenae, the causal agent of oat crown rust.</title>
        <authorList>
            <person name="Miller M.E."/>
            <person name="Zhang Y."/>
            <person name="Omidvar V."/>
            <person name="Sperschneider J."/>
            <person name="Schwessinger B."/>
            <person name="Raley C."/>
            <person name="Palmer J.M."/>
            <person name="Garnica D."/>
            <person name="Upadhyaya N."/>
            <person name="Rathjen J."/>
            <person name="Taylor J.M."/>
            <person name="Park R.F."/>
            <person name="Dodds P.N."/>
            <person name="Hirsch C.D."/>
            <person name="Kianian S.F."/>
            <person name="Figueroa M."/>
        </authorList>
    </citation>
    <scope>NUCLEOTIDE SEQUENCE [LARGE SCALE GENOMIC DNA]</scope>
    <source>
        <strain evidence="1">12SD80</strain>
    </source>
</reference>
<accession>A0A2N5UWG7</accession>
<protein>
    <recommendedName>
        <fullName evidence="3">F-box domain-containing protein</fullName>
    </recommendedName>
</protein>
<dbReference type="Proteomes" id="UP000235392">
    <property type="component" value="Unassembled WGS sequence"/>
</dbReference>
<organism evidence="1 2">
    <name type="scientific">Puccinia coronata f. sp. avenae</name>
    <dbReference type="NCBI Taxonomy" id="200324"/>
    <lineage>
        <taxon>Eukaryota</taxon>
        <taxon>Fungi</taxon>
        <taxon>Dikarya</taxon>
        <taxon>Basidiomycota</taxon>
        <taxon>Pucciniomycotina</taxon>
        <taxon>Pucciniomycetes</taxon>
        <taxon>Pucciniales</taxon>
        <taxon>Pucciniaceae</taxon>
        <taxon>Puccinia</taxon>
    </lineage>
</organism>
<name>A0A2N5UWG7_9BASI</name>
<evidence type="ECO:0000313" key="1">
    <source>
        <dbReference type="EMBL" id="PLW42108.1"/>
    </source>
</evidence>
<dbReference type="AlphaFoldDB" id="A0A2N5UWG7"/>
<dbReference type="EMBL" id="PGCI01000082">
    <property type="protein sequence ID" value="PLW42108.1"/>
    <property type="molecule type" value="Genomic_DNA"/>
</dbReference>
<evidence type="ECO:0008006" key="3">
    <source>
        <dbReference type="Google" id="ProtNLM"/>
    </source>
</evidence>
<comment type="caution">
    <text evidence="1">The sequence shown here is derived from an EMBL/GenBank/DDBJ whole genome shotgun (WGS) entry which is preliminary data.</text>
</comment>
<sequence length="430" mass="48879">MRSLVDLPWNVVEIIFNHAEKDSNFLWRMLTGGTDHGPGKRTVIGTLRLVCRKWADWLYAHYLYRTMVFNDASRAADFIAEINNRSKQLPRARCQTIQILGILTHGSAPDPRAQGQPFMILKKHKKPMTSDILKSLIDLFSDTIVELNLQFWNVLSLPTQVIETIGRIENLHVLRLGHELQDTVDMFANNFDDESPPTDMDPVKSKIDHDCLKSLIQASRNLESLDLTDLDPICLPKATKSDFSDHQIPTVTQLEISLDGQTASRLLDLSVLLKPTLKVLSLQDRWNWAEDHGSKLVPVFENIRERLEGLFLTDDSFLTPISKLEFPKLRVFKTVFWRGSVAELVENPILSSSPIEVLALHSERINSADKKKLCVNPFSSLPMLRRLVICEARPDYVLSPAYRDACKSQKVVPAYLSIEDSSNVSLIMRL</sequence>
<proteinExistence type="predicted"/>